<sequence>MGRTPSTQLNHYLVALALSRRRLQYDFRRSALSGVKSSIRDAVRRIFTRRSKVDPPLSVQTTPSKLNPHNSQPPERSQSAIAEAERALSAPLRREAASVDLPRIRSPNAVEFPKSRHLKPLILPTPFDDPRSTLRRRKTLPSILVSPEDAKEIAAAIHTSPEPLPTVSTSKKAKRRSRSAGDMKDALRAGPLRKRSDEIRFWRESIQTAIRTSNYIDPETAPFIEPEEVRTPPRSTGDSRLFDTDGNGRTFENRGSRLFDTDGNSRIFDASPSVFGTEFSRDLEDRVAKLEANLQFFQRSLNRLQSGKARRAGVIEARSPTTGRRDSADYRTPSMLAEDLHIPFVAPEYQYAFEPMGRPATAPTRPTRPPRPDENIPPVPTIRQAIAEPKPVQHAPKRPSRPDDPVTPISDNATFRSLYQMLNDERSARHRLESQLSDMRTVITNLQQQVSGQSQVQSQRSSYLFPTASDVTAGSSRLRDLLAEAEGLSRRSMSPPVVMTSKVVSRFSSSTRQESEAGATQDSIDETPERNIQQDRTPRLEKREQLGYMAEADEMAYDEFKTPKQTSGFSALPQLAQPGGFLVSSTAAQPAEFTALPIRNREGGMF</sequence>
<evidence type="ECO:0000313" key="3">
    <source>
        <dbReference type="EMBL" id="QIW96498.1"/>
    </source>
</evidence>
<feature type="compositionally biased region" description="Polar residues" evidence="2">
    <location>
        <begin position="505"/>
        <end position="522"/>
    </location>
</feature>
<dbReference type="OrthoDB" id="5428925at2759"/>
<feature type="region of interest" description="Disordered" evidence="2">
    <location>
        <begin position="505"/>
        <end position="539"/>
    </location>
</feature>
<dbReference type="Proteomes" id="UP000503462">
    <property type="component" value="Chromosome 1"/>
</dbReference>
<accession>A0A6H0XPF3</accession>
<protein>
    <submittedName>
        <fullName evidence="3">Uncharacterized protein</fullName>
    </submittedName>
</protein>
<feature type="region of interest" description="Disordered" evidence="2">
    <location>
        <begin position="53"/>
        <end position="88"/>
    </location>
</feature>
<dbReference type="AlphaFoldDB" id="A0A6H0XPF3"/>
<feature type="region of interest" description="Disordered" evidence="2">
    <location>
        <begin position="227"/>
        <end position="257"/>
    </location>
</feature>
<keyword evidence="4" id="KW-1185">Reference proteome</keyword>
<proteinExistence type="predicted"/>
<reference evidence="3 4" key="1">
    <citation type="journal article" date="2016" name="Sci. Rep.">
        <title>Peltaster fructicola genome reveals evolution from an invasive phytopathogen to an ectophytic parasite.</title>
        <authorList>
            <person name="Xu C."/>
            <person name="Chen H."/>
            <person name="Gleason M.L."/>
            <person name="Xu J.R."/>
            <person name="Liu H."/>
            <person name="Zhang R."/>
            <person name="Sun G."/>
        </authorList>
    </citation>
    <scope>NUCLEOTIDE SEQUENCE [LARGE SCALE GENOMIC DNA]</scope>
    <source>
        <strain evidence="3 4">LNHT1506</strain>
    </source>
</reference>
<name>A0A6H0XPF3_9PEZI</name>
<feature type="coiled-coil region" evidence="1">
    <location>
        <begin position="280"/>
        <end position="307"/>
    </location>
</feature>
<evidence type="ECO:0000256" key="2">
    <source>
        <dbReference type="SAM" id="MobiDB-lite"/>
    </source>
</evidence>
<feature type="region of interest" description="Disordered" evidence="2">
    <location>
        <begin position="161"/>
        <end position="186"/>
    </location>
</feature>
<feature type="compositionally biased region" description="Polar residues" evidence="2">
    <location>
        <begin position="58"/>
        <end position="80"/>
    </location>
</feature>
<gene>
    <name evidence="3" type="ORF">AMS68_002016</name>
</gene>
<feature type="compositionally biased region" description="Basic and acidic residues" evidence="2">
    <location>
        <begin position="527"/>
        <end position="539"/>
    </location>
</feature>
<evidence type="ECO:0000256" key="1">
    <source>
        <dbReference type="SAM" id="Coils"/>
    </source>
</evidence>
<evidence type="ECO:0000313" key="4">
    <source>
        <dbReference type="Proteomes" id="UP000503462"/>
    </source>
</evidence>
<dbReference type="EMBL" id="CP051139">
    <property type="protein sequence ID" value="QIW96498.1"/>
    <property type="molecule type" value="Genomic_DNA"/>
</dbReference>
<organism evidence="3 4">
    <name type="scientific">Peltaster fructicola</name>
    <dbReference type="NCBI Taxonomy" id="286661"/>
    <lineage>
        <taxon>Eukaryota</taxon>
        <taxon>Fungi</taxon>
        <taxon>Dikarya</taxon>
        <taxon>Ascomycota</taxon>
        <taxon>Pezizomycotina</taxon>
        <taxon>Dothideomycetes</taxon>
        <taxon>Dothideomycetes incertae sedis</taxon>
        <taxon>Peltaster</taxon>
    </lineage>
</organism>
<feature type="region of interest" description="Disordered" evidence="2">
    <location>
        <begin position="356"/>
        <end position="411"/>
    </location>
</feature>
<keyword evidence="1" id="KW-0175">Coiled coil</keyword>